<dbReference type="EMBL" id="JAEVHL010000091">
    <property type="protein sequence ID" value="MBM0277230.1"/>
    <property type="molecule type" value="Genomic_DNA"/>
</dbReference>
<accession>A0ABS1YII0</accession>
<comment type="caution">
    <text evidence="1">The sequence shown here is derived from an EMBL/GenBank/DDBJ whole genome shotgun (WGS) entry which is preliminary data.</text>
</comment>
<organism evidence="1 2">
    <name type="scientific">Micromonospora tarensis</name>
    <dbReference type="NCBI Taxonomy" id="2806100"/>
    <lineage>
        <taxon>Bacteria</taxon>
        <taxon>Bacillati</taxon>
        <taxon>Actinomycetota</taxon>
        <taxon>Actinomycetes</taxon>
        <taxon>Micromonosporales</taxon>
        <taxon>Micromonosporaceae</taxon>
        <taxon>Micromonospora</taxon>
    </lineage>
</organism>
<protein>
    <recommendedName>
        <fullName evidence="3">DUF4304 domain-containing protein</fullName>
    </recommendedName>
</protein>
<reference evidence="1 2" key="1">
    <citation type="submission" date="2021-01" db="EMBL/GenBank/DDBJ databases">
        <title>Draft genome sequence of Micromonospora sp. strain STR1s_6.</title>
        <authorList>
            <person name="Karlyshev A."/>
            <person name="Jawad R."/>
        </authorList>
    </citation>
    <scope>NUCLEOTIDE SEQUENCE [LARGE SCALE GENOMIC DNA]</scope>
    <source>
        <strain evidence="1 2">STR1S-6</strain>
    </source>
</reference>
<sequence length="199" mass="22660">MSNLYSAEKIGERFQRDTADHVMTVLHDDGLYHHLRFAKPGSSMYWFEIVTWPGALAIRGDVDGNLVFSRLPDMFQFFRSDHGINPGYWAEKTADYGKGLKKYSEDVFVQHVTDVLVDFADDDPALAQTVKAEILAAVRNGDAGHEEEARELLRFWEDKGVFSDTWEWDLTDWTWSYLWCCHAIVAGIGQYDAAKAVAS</sequence>
<dbReference type="RefSeq" id="WP_203149669.1">
    <property type="nucleotide sequence ID" value="NZ_JAEVHL010000091.1"/>
</dbReference>
<evidence type="ECO:0000313" key="1">
    <source>
        <dbReference type="EMBL" id="MBM0277230.1"/>
    </source>
</evidence>
<gene>
    <name evidence="1" type="ORF">JM949_18445</name>
</gene>
<name>A0ABS1YII0_9ACTN</name>
<proteinExistence type="predicted"/>
<dbReference type="Proteomes" id="UP000622245">
    <property type="component" value="Unassembled WGS sequence"/>
</dbReference>
<evidence type="ECO:0000313" key="2">
    <source>
        <dbReference type="Proteomes" id="UP000622245"/>
    </source>
</evidence>
<keyword evidence="2" id="KW-1185">Reference proteome</keyword>
<evidence type="ECO:0008006" key="3">
    <source>
        <dbReference type="Google" id="ProtNLM"/>
    </source>
</evidence>